<feature type="region of interest" description="Disordered" evidence="1">
    <location>
        <begin position="174"/>
        <end position="194"/>
    </location>
</feature>
<keyword evidence="5" id="KW-1185">Reference proteome</keyword>
<evidence type="ECO:0000256" key="3">
    <source>
        <dbReference type="SAM" id="SignalP"/>
    </source>
</evidence>
<keyword evidence="2" id="KW-0472">Membrane</keyword>
<evidence type="ECO:0000313" key="4">
    <source>
        <dbReference type="EMBL" id="BCJ46581.1"/>
    </source>
</evidence>
<reference evidence="4 5" key="1">
    <citation type="submission" date="2020-08" db="EMBL/GenBank/DDBJ databases">
        <title>Whole genome shotgun sequence of Actinoplanes ianthinogenes NBRC 13996.</title>
        <authorList>
            <person name="Komaki H."/>
            <person name="Tamura T."/>
        </authorList>
    </citation>
    <scope>NUCLEOTIDE SEQUENCE [LARGE SCALE GENOMIC DNA]</scope>
    <source>
        <strain evidence="4 5">NBRC 13996</strain>
    </source>
</reference>
<dbReference type="InterPro" id="IPR011990">
    <property type="entry name" value="TPR-like_helical_dom_sf"/>
</dbReference>
<evidence type="ECO:0000256" key="2">
    <source>
        <dbReference type="SAM" id="Phobius"/>
    </source>
</evidence>
<protein>
    <submittedName>
        <fullName evidence="4">Uncharacterized protein</fullName>
    </submittedName>
</protein>
<evidence type="ECO:0000256" key="1">
    <source>
        <dbReference type="SAM" id="MobiDB-lite"/>
    </source>
</evidence>
<keyword evidence="2" id="KW-0812">Transmembrane</keyword>
<dbReference type="SUPFAM" id="SSF52540">
    <property type="entry name" value="P-loop containing nucleoside triphosphate hydrolases"/>
    <property type="match status" value="1"/>
</dbReference>
<dbReference type="InterPro" id="IPR027417">
    <property type="entry name" value="P-loop_NTPase"/>
</dbReference>
<dbReference type="Proteomes" id="UP000676967">
    <property type="component" value="Chromosome"/>
</dbReference>
<dbReference type="EMBL" id="AP023356">
    <property type="protein sequence ID" value="BCJ46581.1"/>
    <property type="molecule type" value="Genomic_DNA"/>
</dbReference>
<organism evidence="4 5">
    <name type="scientific">Actinoplanes ianthinogenes</name>
    <dbReference type="NCBI Taxonomy" id="122358"/>
    <lineage>
        <taxon>Bacteria</taxon>
        <taxon>Bacillati</taxon>
        <taxon>Actinomycetota</taxon>
        <taxon>Actinomycetes</taxon>
        <taxon>Micromonosporales</taxon>
        <taxon>Micromonosporaceae</taxon>
        <taxon>Actinoplanes</taxon>
    </lineage>
</organism>
<dbReference type="RefSeq" id="WP_189331815.1">
    <property type="nucleotide sequence ID" value="NZ_AP023356.1"/>
</dbReference>
<evidence type="ECO:0000313" key="5">
    <source>
        <dbReference type="Proteomes" id="UP000676967"/>
    </source>
</evidence>
<name>A0ABN6CN48_9ACTN</name>
<dbReference type="Pfam" id="PF13374">
    <property type="entry name" value="TPR_10"/>
    <property type="match status" value="1"/>
</dbReference>
<feature type="signal peptide" evidence="3">
    <location>
        <begin position="1"/>
        <end position="20"/>
    </location>
</feature>
<feature type="chain" id="PRO_5045941477" evidence="3">
    <location>
        <begin position="21"/>
        <end position="194"/>
    </location>
</feature>
<proteinExistence type="predicted"/>
<feature type="transmembrane region" description="Helical" evidence="2">
    <location>
        <begin position="30"/>
        <end position="50"/>
    </location>
</feature>
<sequence>MRRVALFSGFWLFVVTRAQANGQAGWTGGFIAVAGLTFGLAQVVLGALALRRETPAGTLMVTSLTAPQPPHTHRGRDGLVGELTGLAGRRHRDQPRVQVLHGMGGSGKSTVAQTLLAGARDQFAALLPLRERILGPEHPETLATRHGLAFWTGSAGDPAAARDQFAALVPVRERVQGPAQSGDVGRPTAVKRPG</sequence>
<keyword evidence="2" id="KW-1133">Transmembrane helix</keyword>
<gene>
    <name evidence="4" type="ORF">Aiant_72380</name>
</gene>
<accession>A0ABN6CN48</accession>
<dbReference type="Gene3D" id="1.25.40.10">
    <property type="entry name" value="Tetratricopeptide repeat domain"/>
    <property type="match status" value="1"/>
</dbReference>
<keyword evidence="3" id="KW-0732">Signal</keyword>